<sequence length="184" mass="21524">AVRPAEGARCDDRAQPHLRQRGPRGHRRRWGTCGTDEGRTFVHQGGHGPRGCRLRRRAFRSLLLPRQLAGRLRPDRRPHRARGTLRLGWDAERTARTVRPLRHLGRDQRTRRRSRSGDRAGRTALRWLTTGPTRRPHRRIRRLVVQPPTVQHGAVAPTQPRGRRRRVLCRTRGRGQDTDRRRRL</sequence>
<organism evidence="2">
    <name type="scientific">marine metagenome</name>
    <dbReference type="NCBI Taxonomy" id="408172"/>
    <lineage>
        <taxon>unclassified sequences</taxon>
        <taxon>metagenomes</taxon>
        <taxon>ecological metagenomes</taxon>
    </lineage>
</organism>
<feature type="region of interest" description="Disordered" evidence="1">
    <location>
        <begin position="146"/>
        <end position="184"/>
    </location>
</feature>
<reference evidence="2" key="1">
    <citation type="submission" date="2018-05" db="EMBL/GenBank/DDBJ databases">
        <authorList>
            <person name="Lanie J.A."/>
            <person name="Ng W.-L."/>
            <person name="Kazmierczak K.M."/>
            <person name="Andrzejewski T.M."/>
            <person name="Davidsen T.M."/>
            <person name="Wayne K.J."/>
            <person name="Tettelin H."/>
            <person name="Glass J.I."/>
            <person name="Rusch D."/>
            <person name="Podicherti R."/>
            <person name="Tsui H.-C.T."/>
            <person name="Winkler M.E."/>
        </authorList>
    </citation>
    <scope>NUCLEOTIDE SEQUENCE</scope>
</reference>
<feature type="region of interest" description="Disordered" evidence="1">
    <location>
        <begin position="1"/>
        <end position="31"/>
    </location>
</feature>
<feature type="compositionally biased region" description="Basic and acidic residues" evidence="1">
    <location>
        <begin position="174"/>
        <end position="184"/>
    </location>
</feature>
<accession>A0A382KUR7</accession>
<gene>
    <name evidence="2" type="ORF">METZ01_LOCUS279816</name>
</gene>
<dbReference type="EMBL" id="UINC01082311">
    <property type="protein sequence ID" value="SVC26962.1"/>
    <property type="molecule type" value="Genomic_DNA"/>
</dbReference>
<feature type="non-terminal residue" evidence="2">
    <location>
        <position position="184"/>
    </location>
</feature>
<feature type="compositionally biased region" description="Basic residues" evidence="1">
    <location>
        <begin position="161"/>
        <end position="173"/>
    </location>
</feature>
<name>A0A382KUR7_9ZZZZ</name>
<evidence type="ECO:0000313" key="2">
    <source>
        <dbReference type="EMBL" id="SVC26962.1"/>
    </source>
</evidence>
<dbReference type="AlphaFoldDB" id="A0A382KUR7"/>
<evidence type="ECO:0000256" key="1">
    <source>
        <dbReference type="SAM" id="MobiDB-lite"/>
    </source>
</evidence>
<feature type="compositionally biased region" description="Basic residues" evidence="1">
    <location>
        <begin position="16"/>
        <end position="30"/>
    </location>
</feature>
<protein>
    <submittedName>
        <fullName evidence="2">Uncharacterized protein</fullName>
    </submittedName>
</protein>
<proteinExistence type="predicted"/>
<feature type="compositionally biased region" description="Basic and acidic residues" evidence="1">
    <location>
        <begin position="1"/>
        <end position="15"/>
    </location>
</feature>
<feature type="non-terminal residue" evidence="2">
    <location>
        <position position="1"/>
    </location>
</feature>